<reference evidence="7 8" key="1">
    <citation type="submission" date="2024-02" db="EMBL/GenBank/DDBJ databases">
        <title>High-quality chromosome-scale genome assembly of Pensacola bahiagrass (Paspalum notatum Flugge var. saurae).</title>
        <authorList>
            <person name="Vega J.M."/>
            <person name="Podio M."/>
            <person name="Orjuela J."/>
            <person name="Siena L.A."/>
            <person name="Pessino S.C."/>
            <person name="Combes M.C."/>
            <person name="Mariac C."/>
            <person name="Albertini E."/>
            <person name="Pupilli F."/>
            <person name="Ortiz J.P.A."/>
            <person name="Leblanc O."/>
        </authorList>
    </citation>
    <scope>NUCLEOTIDE SEQUENCE [LARGE SCALE GENOMIC DNA]</scope>
    <source>
        <strain evidence="7">R1</strain>
        <tissue evidence="7">Leaf</tissue>
    </source>
</reference>
<name>A0AAQ3SXG5_PASNO</name>
<dbReference type="FunFam" id="3.40.50.150:FF:000057">
    <property type="entry name" value="O-methyltransferase ZRP4"/>
    <property type="match status" value="1"/>
</dbReference>
<dbReference type="Pfam" id="PF00891">
    <property type="entry name" value="Methyltransf_2"/>
    <property type="match status" value="1"/>
</dbReference>
<dbReference type="SUPFAM" id="SSF53335">
    <property type="entry name" value="S-adenosyl-L-methionine-dependent methyltransferases"/>
    <property type="match status" value="1"/>
</dbReference>
<evidence type="ECO:0000259" key="5">
    <source>
        <dbReference type="Pfam" id="PF00891"/>
    </source>
</evidence>
<evidence type="ECO:0000256" key="1">
    <source>
        <dbReference type="ARBA" id="ARBA00022603"/>
    </source>
</evidence>
<evidence type="ECO:0000256" key="3">
    <source>
        <dbReference type="ARBA" id="ARBA00022691"/>
    </source>
</evidence>
<dbReference type="Gene3D" id="3.40.50.150">
    <property type="entry name" value="Vaccinia Virus protein VP39"/>
    <property type="match status" value="1"/>
</dbReference>
<feature type="non-terminal residue" evidence="7">
    <location>
        <position position="1"/>
    </location>
</feature>
<dbReference type="InterPro" id="IPR036388">
    <property type="entry name" value="WH-like_DNA-bd_sf"/>
</dbReference>
<feature type="domain" description="O-methyltransferase C-terminal" evidence="5">
    <location>
        <begin position="165"/>
        <end position="377"/>
    </location>
</feature>
<dbReference type="Proteomes" id="UP001341281">
    <property type="component" value="Chromosome 03"/>
</dbReference>
<evidence type="ECO:0000313" key="8">
    <source>
        <dbReference type="Proteomes" id="UP001341281"/>
    </source>
</evidence>
<dbReference type="GO" id="GO:0008171">
    <property type="term" value="F:O-methyltransferase activity"/>
    <property type="evidence" value="ECO:0007669"/>
    <property type="project" value="InterPro"/>
</dbReference>
<protein>
    <recommendedName>
        <fullName evidence="9">O-methyltransferase</fullName>
    </recommendedName>
</protein>
<dbReference type="AlphaFoldDB" id="A0AAQ3SXG5"/>
<organism evidence="7 8">
    <name type="scientific">Paspalum notatum var. saurae</name>
    <dbReference type="NCBI Taxonomy" id="547442"/>
    <lineage>
        <taxon>Eukaryota</taxon>
        <taxon>Viridiplantae</taxon>
        <taxon>Streptophyta</taxon>
        <taxon>Embryophyta</taxon>
        <taxon>Tracheophyta</taxon>
        <taxon>Spermatophyta</taxon>
        <taxon>Magnoliopsida</taxon>
        <taxon>Liliopsida</taxon>
        <taxon>Poales</taxon>
        <taxon>Poaceae</taxon>
        <taxon>PACMAD clade</taxon>
        <taxon>Panicoideae</taxon>
        <taxon>Andropogonodae</taxon>
        <taxon>Paspaleae</taxon>
        <taxon>Paspalinae</taxon>
        <taxon>Paspalum</taxon>
    </lineage>
</organism>
<dbReference type="PANTHER" id="PTHR11746">
    <property type="entry name" value="O-METHYLTRANSFERASE"/>
    <property type="match status" value="1"/>
</dbReference>
<dbReference type="EMBL" id="CP144747">
    <property type="protein sequence ID" value="WVZ62461.1"/>
    <property type="molecule type" value="Genomic_DNA"/>
</dbReference>
<dbReference type="SUPFAM" id="SSF46785">
    <property type="entry name" value="Winged helix' DNA-binding domain"/>
    <property type="match status" value="1"/>
</dbReference>
<keyword evidence="8" id="KW-1185">Reference proteome</keyword>
<dbReference type="InterPro" id="IPR001077">
    <property type="entry name" value="COMT_C"/>
</dbReference>
<dbReference type="Gene3D" id="1.10.10.10">
    <property type="entry name" value="Winged helix-like DNA-binding domain superfamily/Winged helix DNA-binding domain"/>
    <property type="match status" value="1"/>
</dbReference>
<dbReference type="PIRSF" id="PIRSF005739">
    <property type="entry name" value="O-mtase"/>
    <property type="match status" value="1"/>
</dbReference>
<sequence>ELNKWLGPYYQSSKARAMATSSSSTLEILQAQAELYNLGLAYLKSIALQCAIKLRIPNAIYSCGGSASLSDLLAIVPVPEHRKPYLPRLMRFLTATGIIALDSPSADDDNTATVGGRVMVDMYRLTPVSCLLVDDVGAKGQGYCTNLSPFVLSLTTKYHLTASMHLAEWFEGLDGETRAPMPFKMAYGTDLWEYLRHDPHVSEAFNDGMASDSQVVLDFVVIRCREVFDGITSLVDVGGGTGSAARTIAKAFPHVKCSVLDLSSVISSIEKVDDGTIEYIAGDMLDYIPPTDAVLLKNVLHDWNDEECVKILTQCKKAISSRNSTSGKVIIIDIIIGSTSKLMSEVQVSYDLCMMMMTMGKEREEHEWRKIFMDAGFGHYKTRPVMGFLSIIELYPAQS</sequence>
<dbReference type="GO" id="GO:0008757">
    <property type="term" value="F:S-adenosylmethionine-dependent methyltransferase activity"/>
    <property type="evidence" value="ECO:0007669"/>
    <property type="project" value="UniProtKB-ARBA"/>
</dbReference>
<dbReference type="InterPro" id="IPR016461">
    <property type="entry name" value="COMT-like"/>
</dbReference>
<dbReference type="GO" id="GO:0046983">
    <property type="term" value="F:protein dimerization activity"/>
    <property type="evidence" value="ECO:0007669"/>
    <property type="project" value="InterPro"/>
</dbReference>
<dbReference type="InterPro" id="IPR036390">
    <property type="entry name" value="WH_DNA-bd_sf"/>
</dbReference>
<keyword evidence="3" id="KW-0949">S-adenosyl-L-methionine</keyword>
<dbReference type="GO" id="GO:0032259">
    <property type="term" value="P:methylation"/>
    <property type="evidence" value="ECO:0007669"/>
    <property type="project" value="UniProtKB-KW"/>
</dbReference>
<feature type="active site" description="Proton acceptor" evidence="4">
    <location>
        <position position="301"/>
    </location>
</feature>
<keyword evidence="1" id="KW-0489">Methyltransferase</keyword>
<accession>A0AAQ3SXG5</accession>
<dbReference type="InterPro" id="IPR012967">
    <property type="entry name" value="COMT_dimerisation"/>
</dbReference>
<proteinExistence type="predicted"/>
<keyword evidence="2" id="KW-0808">Transferase</keyword>
<evidence type="ECO:0000313" key="7">
    <source>
        <dbReference type="EMBL" id="WVZ62461.1"/>
    </source>
</evidence>
<feature type="domain" description="O-methyltransferase dimerisation" evidence="6">
    <location>
        <begin position="40"/>
        <end position="133"/>
    </location>
</feature>
<gene>
    <name evidence="7" type="ORF">U9M48_012210</name>
</gene>
<dbReference type="InterPro" id="IPR029063">
    <property type="entry name" value="SAM-dependent_MTases_sf"/>
</dbReference>
<evidence type="ECO:0000259" key="6">
    <source>
        <dbReference type="Pfam" id="PF08100"/>
    </source>
</evidence>
<evidence type="ECO:0008006" key="9">
    <source>
        <dbReference type="Google" id="ProtNLM"/>
    </source>
</evidence>
<evidence type="ECO:0000256" key="2">
    <source>
        <dbReference type="ARBA" id="ARBA00022679"/>
    </source>
</evidence>
<dbReference type="PROSITE" id="PS51683">
    <property type="entry name" value="SAM_OMT_II"/>
    <property type="match status" value="1"/>
</dbReference>
<evidence type="ECO:0000256" key="4">
    <source>
        <dbReference type="PIRSR" id="PIRSR005739-1"/>
    </source>
</evidence>
<dbReference type="Pfam" id="PF08100">
    <property type="entry name" value="Dimerisation"/>
    <property type="match status" value="1"/>
</dbReference>